<organism evidence="2 3">
    <name type="scientific">Alternaria tenuissima</name>
    <dbReference type="NCBI Taxonomy" id="119927"/>
    <lineage>
        <taxon>Eukaryota</taxon>
        <taxon>Fungi</taxon>
        <taxon>Dikarya</taxon>
        <taxon>Ascomycota</taxon>
        <taxon>Pezizomycotina</taxon>
        <taxon>Dothideomycetes</taxon>
        <taxon>Pleosporomycetidae</taxon>
        <taxon>Pleosporales</taxon>
        <taxon>Pleosporineae</taxon>
        <taxon>Pleosporaceae</taxon>
        <taxon>Alternaria</taxon>
        <taxon>Alternaria sect. Alternaria</taxon>
        <taxon>Alternaria alternata complex</taxon>
    </lineage>
</organism>
<evidence type="ECO:0000313" key="3">
    <source>
        <dbReference type="Proteomes" id="UP000293195"/>
    </source>
</evidence>
<feature type="transmembrane region" description="Helical" evidence="1">
    <location>
        <begin position="20"/>
        <end position="38"/>
    </location>
</feature>
<dbReference type="EMBL" id="PDXF01000060">
    <property type="protein sequence ID" value="RYN92271.1"/>
    <property type="molecule type" value="Genomic_DNA"/>
</dbReference>
<feature type="transmembrane region" description="Helical" evidence="1">
    <location>
        <begin position="116"/>
        <end position="139"/>
    </location>
</feature>
<feature type="transmembrane region" description="Helical" evidence="1">
    <location>
        <begin position="84"/>
        <end position="104"/>
    </location>
</feature>
<evidence type="ECO:0008006" key="4">
    <source>
        <dbReference type="Google" id="ProtNLM"/>
    </source>
</evidence>
<protein>
    <recommendedName>
        <fullName evidence="4">MARVEL domain-containing protein</fullName>
    </recommendedName>
</protein>
<evidence type="ECO:0000313" key="2">
    <source>
        <dbReference type="EMBL" id="RYN92271.1"/>
    </source>
</evidence>
<feature type="transmembrane region" description="Helical" evidence="1">
    <location>
        <begin position="50"/>
        <end position="68"/>
    </location>
</feature>
<keyword evidence="3" id="KW-1185">Reference proteome</keyword>
<reference evidence="3" key="1">
    <citation type="journal article" date="2019" name="bioRxiv">
        <title>Genomics, evolutionary history and diagnostics of the Alternaria alternata species group including apple and Asian pear pathotypes.</title>
        <authorList>
            <person name="Armitage A.D."/>
            <person name="Cockerton H.M."/>
            <person name="Sreenivasaprasad S."/>
            <person name="Woodhall J.W."/>
            <person name="Lane C.R."/>
            <person name="Harrison R.J."/>
            <person name="Clarkson J.P."/>
        </authorList>
    </citation>
    <scope>NUCLEOTIDE SEQUENCE [LARGE SCALE GENOMIC DNA]</scope>
    <source>
        <strain evidence="3">FERA 635</strain>
    </source>
</reference>
<evidence type="ECO:0000256" key="1">
    <source>
        <dbReference type="SAM" id="Phobius"/>
    </source>
</evidence>
<sequence>MNPFAGLSAYADRFNRTIHIAQAILVLGAFITGCALLADSSMPRGRSTTLVLVYSIKSALFLLFQYLTTHVDRYLRFASPRVNFFLDALDCLLWFTAFIISCLGGKRCMGSSCTNIGIAAALALFLSVSYFITSVGISWPKWRGSKKVQHVEQV</sequence>
<proteinExistence type="predicted"/>
<keyword evidence="1" id="KW-0812">Transmembrane</keyword>
<gene>
    <name evidence="2" type="ORF">AA0119_g10152</name>
</gene>
<keyword evidence="1" id="KW-0472">Membrane</keyword>
<accession>A0ABY0FY86</accession>
<name>A0ABY0FY86_9PLEO</name>
<dbReference type="Proteomes" id="UP000293195">
    <property type="component" value="Unassembled WGS sequence"/>
</dbReference>
<keyword evidence="1" id="KW-1133">Transmembrane helix</keyword>
<comment type="caution">
    <text evidence="2">The sequence shown here is derived from an EMBL/GenBank/DDBJ whole genome shotgun (WGS) entry which is preliminary data.</text>
</comment>